<protein>
    <recommendedName>
        <fullName evidence="4">Transmembrane protein</fullName>
    </recommendedName>
</protein>
<dbReference type="GeneID" id="29390179"/>
<keyword evidence="1" id="KW-1133">Transmembrane helix</keyword>
<evidence type="ECO:0000313" key="2">
    <source>
        <dbReference type="EMBL" id="ADJ63853.1"/>
    </source>
</evidence>
<evidence type="ECO:0008006" key="4">
    <source>
        <dbReference type="Google" id="ProtNLM"/>
    </source>
</evidence>
<dbReference type="EMBL" id="CP002039">
    <property type="protein sequence ID" value="ADJ63853.1"/>
    <property type="molecule type" value="Genomic_DNA"/>
</dbReference>
<name>D8IVB4_HERSS</name>
<evidence type="ECO:0000256" key="1">
    <source>
        <dbReference type="SAM" id="Phobius"/>
    </source>
</evidence>
<evidence type="ECO:0000313" key="3">
    <source>
        <dbReference type="Proteomes" id="UP000000329"/>
    </source>
</evidence>
<organism evidence="2 3">
    <name type="scientific">Herbaspirillum seropedicae (strain SmR1)</name>
    <dbReference type="NCBI Taxonomy" id="757424"/>
    <lineage>
        <taxon>Bacteria</taxon>
        <taxon>Pseudomonadati</taxon>
        <taxon>Pseudomonadota</taxon>
        <taxon>Betaproteobacteria</taxon>
        <taxon>Burkholderiales</taxon>
        <taxon>Oxalobacteraceae</taxon>
        <taxon>Herbaspirillum</taxon>
    </lineage>
</organism>
<sequence length="172" mass="19175">MLRTLSISLVVILCACFCCAGFYYGRQIPFAQQWPLFEALRNTAAIIFAVVGAWLAIIYPERLKISFGKKASPDSSNGNMGLLLTPAVHSTVILVFLLLIGIAAPILKQISQLQQYLSLFRGLSFLSLTILTLWQILIVLMTVIPADLVKRLADDEQIVKDVKSHYSKLYDK</sequence>
<dbReference type="OrthoDB" id="6638186at2"/>
<feature type="transmembrane region" description="Helical" evidence="1">
    <location>
        <begin position="81"/>
        <end position="107"/>
    </location>
</feature>
<reference evidence="2 3" key="1">
    <citation type="submission" date="2010-04" db="EMBL/GenBank/DDBJ databases">
        <title>The genome of Herbaspirillum seropedicae SmR1, an endophytic, nitrogen-fixing, plant-growth promoting beta-Proteobacteria.</title>
        <authorList>
            <person name="Pedrosa F.O."/>
            <person name="Monteiro R.A."/>
            <person name="Wassem R."/>
            <person name="Cruz L.M."/>
            <person name="Ayub R.A."/>
            <person name="Colauto N.B."/>
            <person name="Fernandez M.A."/>
            <person name="Fungaro M.H.P."/>
            <person name="Grisard E.C."/>
            <person name="Hungria M."/>
            <person name="Madeira H.M.F."/>
            <person name="Nodari R.O."/>
            <person name="Osaku C.A."/>
            <person name="Petzl-Erler M.L."/>
            <person name="Terenzi H."/>
            <person name="Vieira L.G.E."/>
            <person name="Almeida M.I.M."/>
            <person name="Alves L.R."/>
            <person name="Arantes O.M.N."/>
            <person name="Balsanelli E."/>
            <person name="Barcellos F.G."/>
            <person name="Baura V.A."/>
            <person name="Binde D.R."/>
            <person name="Campo R.J."/>
            <person name="Chubatsu L.S."/>
            <person name="Chueire L.M.O."/>
            <person name="Ciferri R.R."/>
            <person name="Correa L.C."/>
            <person name="da Conceicao Silva J.L."/>
            <person name="Dabul A.N.G."/>
            <person name="Dambros B.P."/>
            <person name="Faoro H."/>
            <person name="Favetti A."/>
            <person name="Friedermann G."/>
            <person name="Furlaneto M.C."/>
            <person name="Gasques L.S."/>
            <person name="Gimenes C.C.T."/>
            <person name="Gioppo N.M.R."/>
            <person name="Glienke-Blanco C."/>
            <person name="Godoy L.P."/>
            <person name="Guerra M.P."/>
            <person name="Karp S."/>
            <person name="Kava-Cordeiro V."/>
            <person name="Margarido V.P."/>
            <person name="Mathioni S.M."/>
            <person name="Menck-Soares M.A."/>
            <person name="Murace N.K."/>
            <person name="Nicolas M.F."/>
            <person name="Oliveira C.E.C."/>
            <person name="Pagnan N.A.B."/>
            <person name="Pamphile J.A."/>
            <person name="Patussi E.V."/>
            <person name="Pereira L.F.P."/>
            <person name="Pereira-Ferrari L."/>
            <person name="Pinto F.G.S."/>
            <person name="Precoma C."/>
            <person name="Prioli A.J."/>
            <person name="Prioli S.M.A.P."/>
            <person name="Raittz R.T."/>
            <person name="Ramos H.J.O."/>
            <person name="Ribeiro E.M.S.F."/>
            <person name="Rigo L.U."/>
            <person name="Rocha C.L.M.S.C."/>
            <person name="Rocha S.N."/>
            <person name="Santos K."/>
            <person name="Satori D."/>
            <person name="Silva A.G."/>
            <person name="Simao R.C.G."/>
            <person name="Soares M.A.M."/>
            <person name="Souza E.M."/>
            <person name="Steffens M.B.R."/>
            <person name="Steindel M."/>
            <person name="Tadra-Sfeir M.Z."/>
            <person name="Takahashi E.K."/>
            <person name="Torres R.A."/>
            <person name="Valle J.S."/>
            <person name="Vernal J.I."/>
            <person name="Vilas-Boas L.A."/>
            <person name="Watanabe M.A.E."/>
            <person name="Weiss V.A."/>
            <person name="Yates M.A."/>
            <person name="Souza E.M."/>
        </authorList>
    </citation>
    <scope>NUCLEOTIDE SEQUENCE [LARGE SCALE GENOMIC DNA]</scope>
    <source>
        <strain evidence="2 3">SmR1</strain>
    </source>
</reference>
<keyword evidence="1" id="KW-0812">Transmembrane</keyword>
<keyword evidence="3" id="KW-1185">Reference proteome</keyword>
<dbReference type="STRING" id="757424.Hsero_2354"/>
<feature type="transmembrane region" description="Helical" evidence="1">
    <location>
        <begin position="44"/>
        <end position="60"/>
    </location>
</feature>
<proteinExistence type="predicted"/>
<dbReference type="PROSITE" id="PS51257">
    <property type="entry name" value="PROKAR_LIPOPROTEIN"/>
    <property type="match status" value="1"/>
</dbReference>
<dbReference type="HOGENOM" id="CLU_133232_0_0_4"/>
<dbReference type="Proteomes" id="UP000000329">
    <property type="component" value="Chromosome"/>
</dbReference>
<accession>D8IVB4</accession>
<keyword evidence="1" id="KW-0472">Membrane</keyword>
<dbReference type="KEGG" id="hse:Hsero_2354"/>
<feature type="transmembrane region" description="Helical" evidence="1">
    <location>
        <begin position="7"/>
        <end position="24"/>
    </location>
</feature>
<dbReference type="eggNOG" id="ENOG5033Z2J">
    <property type="taxonomic scope" value="Bacteria"/>
</dbReference>
<dbReference type="RefSeq" id="WP_013234332.1">
    <property type="nucleotide sequence ID" value="NC_014323.1"/>
</dbReference>
<feature type="transmembrane region" description="Helical" evidence="1">
    <location>
        <begin position="119"/>
        <end position="144"/>
    </location>
</feature>
<dbReference type="AlphaFoldDB" id="D8IVB4"/>
<gene>
    <name evidence="2" type="ordered locus">Hsero_2354</name>
</gene>